<feature type="region of interest" description="Disordered" evidence="1">
    <location>
        <begin position="316"/>
        <end position="346"/>
    </location>
</feature>
<keyword evidence="3" id="KW-1185">Reference proteome</keyword>
<accession>A0A1H0L0X4</accession>
<organism evidence="2 3">
    <name type="scientific">Pedococcus dokdonensis</name>
    <dbReference type="NCBI Taxonomy" id="443156"/>
    <lineage>
        <taxon>Bacteria</taxon>
        <taxon>Bacillati</taxon>
        <taxon>Actinomycetota</taxon>
        <taxon>Actinomycetes</taxon>
        <taxon>Micrococcales</taxon>
        <taxon>Intrasporangiaceae</taxon>
        <taxon>Pedococcus</taxon>
    </lineage>
</organism>
<evidence type="ECO:0000313" key="3">
    <source>
        <dbReference type="Proteomes" id="UP000199077"/>
    </source>
</evidence>
<gene>
    <name evidence="2" type="ORF">SAMN04489867_0167</name>
</gene>
<dbReference type="Proteomes" id="UP000199077">
    <property type="component" value="Chromosome I"/>
</dbReference>
<sequence length="346" mass="35596">MDGGPDPPAGCARLGDVTGRVLFKTLWPVLRRGSGCVQFGTDPGHAVVLEGLSRPEVEALEQLDGTRDLPVALRTTSGRELLELLAAHRLVIDADVSALPVEGRRQLAHEAEALLRLAPGRGRAPGPTHGYAVLADRAAAHLLVVGQGELPRAVADQLRRAGVGSVWQGAAAGDDWAVADADRTLTPALVVVIGRGAVDPAAGAPWRARGIPVLPVVLHGLESAVGPVVEPGGPCLRCLDLARADLDPGWPALLGQLVPVVVGAGPEVSGETSLVAVTAAATAMVALSVLAGQPLPTGRSLEFALPWPAARQRQWTPHPRCGCGAGSGRSRRPADGETSAQVRMAG</sequence>
<protein>
    <recommendedName>
        <fullName evidence="4">Bacteriocin biosynthesis cyclodehydratase domain-containing protein</fullName>
    </recommendedName>
</protein>
<dbReference type="Gene3D" id="3.40.50.720">
    <property type="entry name" value="NAD(P)-binding Rossmann-like Domain"/>
    <property type="match status" value="1"/>
</dbReference>
<dbReference type="EMBL" id="LT629711">
    <property type="protein sequence ID" value="SDO61868.1"/>
    <property type="molecule type" value="Genomic_DNA"/>
</dbReference>
<evidence type="ECO:0000313" key="2">
    <source>
        <dbReference type="EMBL" id="SDO61868.1"/>
    </source>
</evidence>
<dbReference type="AlphaFoldDB" id="A0A1H0L0X4"/>
<name>A0A1H0L0X4_9MICO</name>
<dbReference type="STRING" id="443156.SAMN04489867_0167"/>
<proteinExistence type="predicted"/>
<evidence type="ECO:0000256" key="1">
    <source>
        <dbReference type="SAM" id="MobiDB-lite"/>
    </source>
</evidence>
<reference evidence="3" key="1">
    <citation type="submission" date="2016-10" db="EMBL/GenBank/DDBJ databases">
        <authorList>
            <person name="Varghese N."/>
            <person name="Submissions S."/>
        </authorList>
    </citation>
    <scope>NUCLEOTIDE SEQUENCE [LARGE SCALE GENOMIC DNA]</scope>
    <source>
        <strain evidence="3">DSM 22329</strain>
    </source>
</reference>
<evidence type="ECO:0008006" key="4">
    <source>
        <dbReference type="Google" id="ProtNLM"/>
    </source>
</evidence>